<feature type="domain" description="UspA" evidence="2">
    <location>
        <begin position="131"/>
        <end position="258"/>
    </location>
</feature>
<comment type="caution">
    <text evidence="3">The sequence shown here is derived from an EMBL/GenBank/DDBJ whole genome shotgun (WGS) entry which is preliminary data.</text>
</comment>
<proteinExistence type="inferred from homology"/>
<dbReference type="SUPFAM" id="SSF52402">
    <property type="entry name" value="Adenine nucleotide alpha hydrolases-like"/>
    <property type="match status" value="2"/>
</dbReference>
<dbReference type="Pfam" id="PF00582">
    <property type="entry name" value="Usp"/>
    <property type="match status" value="2"/>
</dbReference>
<dbReference type="PANTHER" id="PTHR46268">
    <property type="entry name" value="STRESS RESPONSE PROTEIN NHAX"/>
    <property type="match status" value="1"/>
</dbReference>
<reference evidence="3 4" key="1">
    <citation type="submission" date="2019-06" db="EMBL/GenBank/DDBJ databases">
        <title>Amycolatopsis alkalitolerans sp. nov., isolated from Gastrodia elata Blume.</title>
        <authorList>
            <person name="Narsing Rao M.P."/>
            <person name="Li W.J."/>
        </authorList>
    </citation>
    <scope>NUCLEOTIDE SEQUENCE [LARGE SCALE GENOMIC DNA]</scope>
    <source>
        <strain evidence="3 4">SYSUP0005</strain>
    </source>
</reference>
<dbReference type="CDD" id="cd00293">
    <property type="entry name" value="USP-like"/>
    <property type="match status" value="2"/>
</dbReference>
<dbReference type="InterPro" id="IPR006015">
    <property type="entry name" value="Universal_stress_UspA"/>
</dbReference>
<gene>
    <name evidence="3" type="ORF">FG385_28095</name>
</gene>
<evidence type="ECO:0000256" key="1">
    <source>
        <dbReference type="ARBA" id="ARBA00008791"/>
    </source>
</evidence>
<evidence type="ECO:0000313" key="4">
    <source>
        <dbReference type="Proteomes" id="UP000305546"/>
    </source>
</evidence>
<sequence>MDRVIAGYDSSPHAGSALAWAAAEARRWQAELHVLTVADPRARADDLRAHLRPELDRITGGLPAEHHVEHGDAAARLVGTCTADDLLVIGSRGRGPLAERLLGSVSHACLHTARCPVVIVREQPRPPRGVVLAGVDGSAAARHALTVAAGEARRGGAALHALHVVYWEHLGGEWIIPTVDDLVGWGKQLLEKELAETGVTALPEVIHGYPTDVLTRRSEHADLLVLGARGHSPLTTLLLGSTADHCARHARCPIMIVPAR</sequence>
<evidence type="ECO:0000313" key="3">
    <source>
        <dbReference type="EMBL" id="TNC21575.1"/>
    </source>
</evidence>
<dbReference type="OrthoDB" id="6174426at2"/>
<accession>A0A5C4LSV1</accession>
<evidence type="ECO:0000259" key="2">
    <source>
        <dbReference type="Pfam" id="PF00582"/>
    </source>
</evidence>
<dbReference type="AlphaFoldDB" id="A0A5C4LSV1"/>
<dbReference type="PRINTS" id="PR01438">
    <property type="entry name" value="UNVRSLSTRESS"/>
</dbReference>
<protein>
    <submittedName>
        <fullName evidence="3">Universal stress protein</fullName>
    </submittedName>
</protein>
<name>A0A5C4LSV1_9PSEU</name>
<dbReference type="InterPro" id="IPR006016">
    <property type="entry name" value="UspA"/>
</dbReference>
<comment type="similarity">
    <text evidence="1">Belongs to the universal stress protein A family.</text>
</comment>
<dbReference type="Proteomes" id="UP000305546">
    <property type="component" value="Unassembled WGS sequence"/>
</dbReference>
<keyword evidence="4" id="KW-1185">Reference proteome</keyword>
<dbReference type="RefSeq" id="WP_139099811.1">
    <property type="nucleotide sequence ID" value="NZ_VDFW01000033.1"/>
</dbReference>
<dbReference type="PANTHER" id="PTHR46268:SF6">
    <property type="entry name" value="UNIVERSAL STRESS PROTEIN UP12"/>
    <property type="match status" value="1"/>
</dbReference>
<dbReference type="EMBL" id="VDFW01000033">
    <property type="protein sequence ID" value="TNC21575.1"/>
    <property type="molecule type" value="Genomic_DNA"/>
</dbReference>
<organism evidence="3 4">
    <name type="scientific">Amycolatopsis alkalitolerans</name>
    <dbReference type="NCBI Taxonomy" id="2547244"/>
    <lineage>
        <taxon>Bacteria</taxon>
        <taxon>Bacillati</taxon>
        <taxon>Actinomycetota</taxon>
        <taxon>Actinomycetes</taxon>
        <taxon>Pseudonocardiales</taxon>
        <taxon>Pseudonocardiaceae</taxon>
        <taxon>Amycolatopsis</taxon>
    </lineage>
</organism>
<dbReference type="Gene3D" id="3.40.50.12370">
    <property type="match status" value="1"/>
</dbReference>
<feature type="domain" description="UspA" evidence="2">
    <location>
        <begin position="2"/>
        <end position="121"/>
    </location>
</feature>